<dbReference type="eggNOG" id="COG1853">
    <property type="taxonomic scope" value="Bacteria"/>
</dbReference>
<proteinExistence type="predicted"/>
<organism evidence="1 2">
    <name type="scientific">Moorena producens 3L</name>
    <dbReference type="NCBI Taxonomy" id="489825"/>
    <lineage>
        <taxon>Bacteria</taxon>
        <taxon>Bacillati</taxon>
        <taxon>Cyanobacteriota</taxon>
        <taxon>Cyanophyceae</taxon>
        <taxon>Coleofasciculales</taxon>
        <taxon>Coleofasciculaceae</taxon>
        <taxon>Moorena</taxon>
    </lineage>
</organism>
<dbReference type="HOGENOM" id="CLU_3357125_0_0_3"/>
<evidence type="ECO:0000313" key="1">
    <source>
        <dbReference type="EMBL" id="EGJ30423.1"/>
    </source>
</evidence>
<protein>
    <submittedName>
        <fullName evidence="1">Flavin reductase domain protein</fullName>
    </submittedName>
</protein>
<gene>
    <name evidence="1" type="ORF">LYNGBM3L_51430</name>
</gene>
<dbReference type="Proteomes" id="UP000003959">
    <property type="component" value="Unassembled WGS sequence"/>
</dbReference>
<reference evidence="2" key="1">
    <citation type="journal article" date="2011" name="Proc. Natl. Acad. Sci. U.S.A.">
        <title>Genomic insights into the physiology and ecology of the marine filamentous cyanobacterium Lyngbya majuscula.</title>
        <authorList>
            <person name="Jones A.C."/>
            <person name="Monroe E.A."/>
            <person name="Podell S."/>
            <person name="Hess W.R."/>
            <person name="Klages S."/>
            <person name="Esquenazi E."/>
            <person name="Niessen S."/>
            <person name="Hoover H."/>
            <person name="Rothmann M."/>
            <person name="Lasken R.S."/>
            <person name="Yates J.R.III."/>
            <person name="Reinhardt R."/>
            <person name="Kube M."/>
            <person name="Burkart M.D."/>
            <person name="Allen E.E."/>
            <person name="Dorrestein P.C."/>
            <person name="Gerwick W.H."/>
            <person name="Gerwick L."/>
        </authorList>
    </citation>
    <scope>NUCLEOTIDE SEQUENCE [LARGE SCALE GENOMIC DNA]</scope>
    <source>
        <strain evidence="2">3L</strain>
    </source>
</reference>
<keyword evidence="2" id="KW-1185">Reference proteome</keyword>
<name>F4XYL0_9CYAN</name>
<sequence>MEEGDHTVFVAEVVGAGIHREGDQLLLESTGWQYGG</sequence>
<dbReference type="AlphaFoldDB" id="F4XYL0"/>
<evidence type="ECO:0000313" key="2">
    <source>
        <dbReference type="Proteomes" id="UP000003959"/>
    </source>
</evidence>
<accession>F4XYL0</accession>
<dbReference type="EMBL" id="GL890954">
    <property type="protein sequence ID" value="EGJ30423.1"/>
    <property type="molecule type" value="Genomic_DNA"/>
</dbReference>